<evidence type="ECO:0000313" key="1">
    <source>
        <dbReference type="EMBL" id="GIY93188.1"/>
    </source>
</evidence>
<name>A0AAV4XFK9_CAEEX</name>
<comment type="caution">
    <text evidence="1">The sequence shown here is derived from an EMBL/GenBank/DDBJ whole genome shotgun (WGS) entry which is preliminary data.</text>
</comment>
<gene>
    <name evidence="1" type="ORF">CEXT_224301</name>
</gene>
<accession>A0AAV4XFK9</accession>
<keyword evidence="2" id="KW-1185">Reference proteome</keyword>
<protein>
    <submittedName>
        <fullName evidence="1">Uncharacterized protein</fullName>
    </submittedName>
</protein>
<reference evidence="1 2" key="1">
    <citation type="submission" date="2021-06" db="EMBL/GenBank/DDBJ databases">
        <title>Caerostris extrusa draft genome.</title>
        <authorList>
            <person name="Kono N."/>
            <person name="Arakawa K."/>
        </authorList>
    </citation>
    <scope>NUCLEOTIDE SEQUENCE [LARGE SCALE GENOMIC DNA]</scope>
</reference>
<proteinExistence type="predicted"/>
<evidence type="ECO:0000313" key="2">
    <source>
        <dbReference type="Proteomes" id="UP001054945"/>
    </source>
</evidence>
<sequence>MSGTKKPVFSLCLLRWRWCDADLGVLTLLPVWIMSLKRPSGIDLSGMPESIYTCLNALTTESKLVSVVRTLRSPYRILGGGPDRFLKQIDGATARFQVAETRERQATPLTRLQNW</sequence>
<dbReference type="AlphaFoldDB" id="A0AAV4XFK9"/>
<dbReference type="Proteomes" id="UP001054945">
    <property type="component" value="Unassembled WGS sequence"/>
</dbReference>
<dbReference type="EMBL" id="BPLR01000244">
    <property type="protein sequence ID" value="GIY93188.1"/>
    <property type="molecule type" value="Genomic_DNA"/>
</dbReference>
<organism evidence="1 2">
    <name type="scientific">Caerostris extrusa</name>
    <name type="common">Bark spider</name>
    <name type="synonym">Caerostris bankana</name>
    <dbReference type="NCBI Taxonomy" id="172846"/>
    <lineage>
        <taxon>Eukaryota</taxon>
        <taxon>Metazoa</taxon>
        <taxon>Ecdysozoa</taxon>
        <taxon>Arthropoda</taxon>
        <taxon>Chelicerata</taxon>
        <taxon>Arachnida</taxon>
        <taxon>Araneae</taxon>
        <taxon>Araneomorphae</taxon>
        <taxon>Entelegynae</taxon>
        <taxon>Araneoidea</taxon>
        <taxon>Araneidae</taxon>
        <taxon>Caerostris</taxon>
    </lineage>
</organism>